<dbReference type="InterPro" id="IPR005546">
    <property type="entry name" value="Autotransporte_beta"/>
</dbReference>
<dbReference type="PROSITE" id="PS51208">
    <property type="entry name" value="AUTOTRANSPORTER"/>
    <property type="match status" value="1"/>
</dbReference>
<dbReference type="Pfam" id="PF03797">
    <property type="entry name" value="Autotransporter"/>
    <property type="match status" value="1"/>
</dbReference>
<accession>D1AMH2</accession>
<dbReference type="EMBL" id="CP001739">
    <property type="protein sequence ID" value="ACZ09546.1"/>
    <property type="molecule type" value="Genomic_DNA"/>
</dbReference>
<feature type="active site" description="Charge relay system" evidence="6">
    <location>
        <position position="100"/>
    </location>
</feature>
<dbReference type="InterPro" id="IPR015500">
    <property type="entry name" value="Peptidase_S8_subtilisin-rel"/>
</dbReference>
<dbReference type="eggNOG" id="COG1404">
    <property type="taxonomic scope" value="Bacteria"/>
</dbReference>
<dbReference type="InterPro" id="IPR051048">
    <property type="entry name" value="Peptidase_S8/S53_subtilisin"/>
</dbReference>
<proteinExistence type="inferred from homology"/>
<dbReference type="PANTHER" id="PTHR43399">
    <property type="entry name" value="SUBTILISIN-RELATED"/>
    <property type="match status" value="1"/>
</dbReference>
<dbReference type="SUPFAM" id="SSF103515">
    <property type="entry name" value="Autotransporter"/>
    <property type="match status" value="1"/>
</dbReference>
<dbReference type="PROSITE" id="PS00138">
    <property type="entry name" value="SUBTILASE_SER"/>
    <property type="match status" value="1"/>
</dbReference>
<evidence type="ECO:0000256" key="6">
    <source>
        <dbReference type="PROSITE-ProRule" id="PRU01240"/>
    </source>
</evidence>
<dbReference type="Gene3D" id="2.40.128.130">
    <property type="entry name" value="Autotransporter beta-domain"/>
    <property type="match status" value="1"/>
</dbReference>
<dbReference type="KEGG" id="str:Sterm_2701"/>
<keyword evidence="4 6" id="KW-0378">Hydrolase</keyword>
<organism evidence="9 10">
    <name type="scientific">Sebaldella termitidis (strain ATCC 33386 / NCTC 11300)</name>
    <dbReference type="NCBI Taxonomy" id="526218"/>
    <lineage>
        <taxon>Bacteria</taxon>
        <taxon>Fusobacteriati</taxon>
        <taxon>Fusobacteriota</taxon>
        <taxon>Fusobacteriia</taxon>
        <taxon>Fusobacteriales</taxon>
        <taxon>Leptotrichiaceae</taxon>
        <taxon>Sebaldella</taxon>
    </lineage>
</organism>
<evidence type="ECO:0000256" key="7">
    <source>
        <dbReference type="SAM" id="MobiDB-lite"/>
    </source>
</evidence>
<reference evidence="10" key="1">
    <citation type="submission" date="2009-09" db="EMBL/GenBank/DDBJ databases">
        <title>The complete chromosome of Sebaldella termitidis ATCC 33386.</title>
        <authorList>
            <consortium name="US DOE Joint Genome Institute (JGI-PGF)"/>
            <person name="Lucas S."/>
            <person name="Copeland A."/>
            <person name="Lapidus A."/>
            <person name="Glavina del Rio T."/>
            <person name="Dalin E."/>
            <person name="Tice H."/>
            <person name="Bruce D."/>
            <person name="Goodwin L."/>
            <person name="Pitluck S."/>
            <person name="Kyrpides N."/>
            <person name="Mavromatis K."/>
            <person name="Ivanova N."/>
            <person name="Mikhailova N."/>
            <person name="Sims D."/>
            <person name="Meincke L."/>
            <person name="Brettin T."/>
            <person name="Detter J.C."/>
            <person name="Han C."/>
            <person name="Larimer F."/>
            <person name="Land M."/>
            <person name="Hauser L."/>
            <person name="Markowitz V."/>
            <person name="Cheng J.F."/>
            <person name="Hugenholtz P."/>
            <person name="Woyke T."/>
            <person name="Wu D."/>
            <person name="Eisen J.A."/>
        </authorList>
    </citation>
    <scope>NUCLEOTIDE SEQUENCE [LARGE SCALE GENOMIC DNA]</scope>
    <source>
        <strain evidence="10">ATCC 33386 / NCTC 11300</strain>
    </source>
</reference>
<dbReference type="RefSeq" id="WP_012862140.1">
    <property type="nucleotide sequence ID" value="NC_013517.1"/>
</dbReference>
<feature type="active site" description="Charge relay system" evidence="6">
    <location>
        <position position="68"/>
    </location>
</feature>
<dbReference type="InterPro" id="IPR036852">
    <property type="entry name" value="Peptidase_S8/S53_dom_sf"/>
</dbReference>
<evidence type="ECO:0000256" key="2">
    <source>
        <dbReference type="ARBA" id="ARBA00022670"/>
    </source>
</evidence>
<keyword evidence="2 6" id="KW-0645">Protease</keyword>
<evidence type="ECO:0000313" key="9">
    <source>
        <dbReference type="EMBL" id="ACZ09546.1"/>
    </source>
</evidence>
<dbReference type="HOGENOM" id="CLU_005887_0_0_0"/>
<dbReference type="NCBIfam" id="TIGR02601">
    <property type="entry name" value="autotrns_rpt"/>
    <property type="match status" value="1"/>
</dbReference>
<evidence type="ECO:0000313" key="10">
    <source>
        <dbReference type="Proteomes" id="UP000000845"/>
    </source>
</evidence>
<dbReference type="Gene3D" id="3.40.50.200">
    <property type="entry name" value="Peptidase S8/S53 domain"/>
    <property type="match status" value="1"/>
</dbReference>
<dbReference type="eggNOG" id="COG4625">
    <property type="taxonomic scope" value="Bacteria"/>
</dbReference>
<feature type="domain" description="Autotransporter" evidence="8">
    <location>
        <begin position="624"/>
        <end position="905"/>
    </location>
</feature>
<feature type="region of interest" description="Disordered" evidence="7">
    <location>
        <begin position="21"/>
        <end position="46"/>
    </location>
</feature>
<dbReference type="Pfam" id="PF12951">
    <property type="entry name" value="PATR"/>
    <property type="match status" value="1"/>
</dbReference>
<gene>
    <name evidence="9" type="ordered locus">Sterm_2701</name>
</gene>
<protein>
    <submittedName>
        <fullName evidence="9">Outer membrane autotransporter barrel domain protein</fullName>
    </submittedName>
</protein>
<dbReference type="PROSITE" id="PS51892">
    <property type="entry name" value="SUBTILASE"/>
    <property type="match status" value="1"/>
</dbReference>
<dbReference type="GO" id="GO:0006508">
    <property type="term" value="P:proteolysis"/>
    <property type="evidence" value="ECO:0007669"/>
    <property type="project" value="UniProtKB-KW"/>
</dbReference>
<dbReference type="SUPFAM" id="SSF52743">
    <property type="entry name" value="Subtilisin-like"/>
    <property type="match status" value="1"/>
</dbReference>
<sequence length="906" mass="98048">MKKILLLPVILTFIIGCGSSGGGSSGGETSPPSPVNPSIPYNRSDPHTVKEVHSSGYDGSNISVGIIDSTFDVNNPEFRDKTGKSRLSADPGYEESKNIHGSLVAEIVGGRTMGIAPNVKILGASAGMSCSNGEDRCIKTDLDMYAKLYDKGARIYNQSFGTESLSITNASKSNFSLLNSLNNFYEKKSTSDSLFIWATGNQGKKEPQLEAGIPYLYPQMEKGWIAVTAIDSETGLISDYSNRCGVAKNWCISAVGDYTFNVRNVAGSGTSFSAPVVTGVAVLVNQKYPWMNGDLLRQTILSTASDMGTAGTDEVYGWGLVNAAKALKGPALFDKNLALDNHVQIKFEEITSVFENDISGNAGIIKEGSGILILSGKNTYTGENVINGGELRVTGEVASQVKINNGGIFTTDGGTVANNVINNSGNFRNIGNGGVITGDYTADNNSVLENELGAELRIKGRVFLGNSKLKILIPDGKENNYGYISETGRKNKIIKADMGISDNFGEVEVPELLIPELKYGESYVELDIKRKDVSEYAAAVYSLDKTRINSSENLEQLFRVLDNSYENKEMLVHAAEIQKMNAGELSKALDSISGQIYASSQALTFQQSQAVNRELSNRMSMLGREKGKTGVWFSGIASSGRLYESGYAKADTYLYGMQAGIDKYVTNNTVLGAAVAFSEAKADFDKYAGESESQNIGVSVYGKHNFGGRNFYVMGRAGAAYISSDVEREILLRDKSKNMEVSHDDYGLSLYSEIGYRFDNRKKSSVTPFLGIQYDSLKRGDFSENESLMGLKAESKSYNQTSVVAGIRAEGDFQWAAGKSTLSGHVTVQESLNNEDLSFEASYTGMPEEKFTVEGIGLSDTTAWIGVGIDTDTGSGWSWYANYDMQIERDKISNNIFSVGVKINLD</sequence>
<evidence type="ECO:0000259" key="8">
    <source>
        <dbReference type="PROSITE" id="PS51208"/>
    </source>
</evidence>
<comment type="similarity">
    <text evidence="1 6">Belongs to the peptidase S8 family.</text>
</comment>
<dbReference type="CDD" id="cd04848">
    <property type="entry name" value="Peptidases_S8_Autotransporter_serine_protease_like"/>
    <property type="match status" value="1"/>
</dbReference>
<dbReference type="InterPro" id="IPR034061">
    <property type="entry name" value="Peptidases_S8_Autotransporter"/>
</dbReference>
<dbReference type="STRING" id="526218.Sterm_2701"/>
<evidence type="ECO:0000256" key="5">
    <source>
        <dbReference type="ARBA" id="ARBA00022825"/>
    </source>
</evidence>
<keyword evidence="10" id="KW-1185">Reference proteome</keyword>
<keyword evidence="3" id="KW-0732">Signal</keyword>
<dbReference type="PANTHER" id="PTHR43399:SF4">
    <property type="entry name" value="CELL WALL-ASSOCIATED PROTEASE"/>
    <property type="match status" value="1"/>
</dbReference>
<dbReference type="Pfam" id="PF00082">
    <property type="entry name" value="Peptidase_S8"/>
    <property type="match status" value="1"/>
</dbReference>
<evidence type="ECO:0000256" key="3">
    <source>
        <dbReference type="ARBA" id="ARBA00022729"/>
    </source>
</evidence>
<evidence type="ECO:0000256" key="4">
    <source>
        <dbReference type="ARBA" id="ARBA00022801"/>
    </source>
</evidence>
<dbReference type="GO" id="GO:0004252">
    <property type="term" value="F:serine-type endopeptidase activity"/>
    <property type="evidence" value="ECO:0007669"/>
    <property type="project" value="UniProtKB-UniRule"/>
</dbReference>
<dbReference type="AlphaFoldDB" id="D1AMH2"/>
<dbReference type="Proteomes" id="UP000000845">
    <property type="component" value="Chromosome"/>
</dbReference>
<dbReference type="SMART" id="SM00869">
    <property type="entry name" value="Autotransporter"/>
    <property type="match status" value="1"/>
</dbReference>
<dbReference type="InterPro" id="IPR000209">
    <property type="entry name" value="Peptidase_S8/S53_dom"/>
</dbReference>
<feature type="active site" description="Charge relay system" evidence="6">
    <location>
        <position position="271"/>
    </location>
</feature>
<dbReference type="InterPro" id="IPR023828">
    <property type="entry name" value="Peptidase_S8_Ser-AS"/>
</dbReference>
<reference evidence="9 10" key="2">
    <citation type="journal article" date="2010" name="Stand. Genomic Sci.">
        <title>Complete genome sequence of Sebaldella termitidis type strain (NCTC 11300).</title>
        <authorList>
            <person name="Harmon-Smith M."/>
            <person name="Celia L."/>
            <person name="Chertkov O."/>
            <person name="Lapidus A."/>
            <person name="Copeland A."/>
            <person name="Glavina Del Rio T."/>
            <person name="Nolan M."/>
            <person name="Lucas S."/>
            <person name="Tice H."/>
            <person name="Cheng J.F."/>
            <person name="Han C."/>
            <person name="Detter J.C."/>
            <person name="Bruce D."/>
            <person name="Goodwin L."/>
            <person name="Pitluck S."/>
            <person name="Pati A."/>
            <person name="Liolios K."/>
            <person name="Ivanova N."/>
            <person name="Mavromatis K."/>
            <person name="Mikhailova N."/>
            <person name="Chen A."/>
            <person name="Palaniappan K."/>
            <person name="Land M."/>
            <person name="Hauser L."/>
            <person name="Chang Y.J."/>
            <person name="Jeffries C.D."/>
            <person name="Brettin T."/>
            <person name="Goker M."/>
            <person name="Beck B."/>
            <person name="Bristow J."/>
            <person name="Eisen J.A."/>
            <person name="Markowitz V."/>
            <person name="Hugenholtz P."/>
            <person name="Kyrpides N.C."/>
            <person name="Klenk H.P."/>
            <person name="Chen F."/>
        </authorList>
    </citation>
    <scope>NUCLEOTIDE SEQUENCE [LARGE SCALE GENOMIC DNA]</scope>
    <source>
        <strain evidence="10">ATCC 33386 / NCTC 11300</strain>
    </source>
</reference>
<dbReference type="PRINTS" id="PR00723">
    <property type="entry name" value="SUBTILISIN"/>
</dbReference>
<dbReference type="InterPro" id="IPR013425">
    <property type="entry name" value="Autotrns_rpt"/>
</dbReference>
<evidence type="ECO:0000256" key="1">
    <source>
        <dbReference type="ARBA" id="ARBA00011073"/>
    </source>
</evidence>
<keyword evidence="5 6" id="KW-0720">Serine protease</keyword>
<name>D1AMH2_SEBTE</name>
<dbReference type="PROSITE" id="PS51257">
    <property type="entry name" value="PROKAR_LIPOPROTEIN"/>
    <property type="match status" value="1"/>
</dbReference>
<dbReference type="InterPro" id="IPR036709">
    <property type="entry name" value="Autotransporte_beta_dom_sf"/>
</dbReference>